<name>A0ABY4Y6U2_9GAMM</name>
<evidence type="ECO:0008006" key="3">
    <source>
        <dbReference type="Google" id="ProtNLM"/>
    </source>
</evidence>
<reference evidence="1" key="1">
    <citation type="submission" date="2021-03" db="EMBL/GenBank/DDBJ databases">
        <title>Legionella lytica PCM 2298.</title>
        <authorList>
            <person name="Koper P."/>
        </authorList>
    </citation>
    <scope>NUCLEOTIDE SEQUENCE</scope>
    <source>
        <strain evidence="1">PCM 2298</strain>
    </source>
</reference>
<sequence>MSKVNAMGMDEIKKEREEHEANLQRFMSQPFNPSNKEQLDALKKRIDDFEFTLNQMYLFQGMNTGLQAWGIFTTVRMLLPLPEFANYFLSAFLYLGAAGFILQKFSTTDFYNELQEMKEIYNWALKDGKDLYDGKTNNAEKLNTTEIQRLITLLAPLCSLPFMLAWPKVTAEEEVKTGFSAVFAVGQSLYGRFFSSAPEVSDKLKPLQIQVETEALSINALAGFEQSLRYFATSPYCRDLLKAKIQQPVEYVKGIIPEVITSSFSHQKMA</sequence>
<evidence type="ECO:0000313" key="1">
    <source>
        <dbReference type="EMBL" id="USQ12824.1"/>
    </source>
</evidence>
<proteinExistence type="predicted"/>
<gene>
    <name evidence="1" type="ORF">J2N86_08895</name>
</gene>
<organism evidence="1 2">
    <name type="scientific">Legionella lytica</name>
    <dbReference type="NCBI Taxonomy" id="96232"/>
    <lineage>
        <taxon>Bacteria</taxon>
        <taxon>Pseudomonadati</taxon>
        <taxon>Pseudomonadota</taxon>
        <taxon>Gammaproteobacteria</taxon>
        <taxon>Legionellales</taxon>
        <taxon>Legionellaceae</taxon>
        <taxon>Legionella</taxon>
    </lineage>
</organism>
<dbReference type="Proteomes" id="UP001057474">
    <property type="component" value="Chromosome"/>
</dbReference>
<evidence type="ECO:0000313" key="2">
    <source>
        <dbReference type="Proteomes" id="UP001057474"/>
    </source>
</evidence>
<keyword evidence="2" id="KW-1185">Reference proteome</keyword>
<dbReference type="EMBL" id="CP071527">
    <property type="protein sequence ID" value="USQ12824.1"/>
    <property type="molecule type" value="Genomic_DNA"/>
</dbReference>
<protein>
    <recommendedName>
        <fullName evidence="3">Phosphatase</fullName>
    </recommendedName>
</protein>
<dbReference type="RefSeq" id="WP_252579039.1">
    <property type="nucleotide sequence ID" value="NZ_CP071527.1"/>
</dbReference>
<accession>A0ABY4Y6U2</accession>